<reference evidence="2 3" key="1">
    <citation type="journal article" date="2012" name="BMC Genomics">
        <title>Genome analysis of a simultaneously predatory and prey-independent, novel Bdellovibrio bacteriovorus from the River Tiber, supports in silico predictions of both ancient and recent lateral gene transfer from diverse bacteria.</title>
        <authorList>
            <person name="Hobley L."/>
            <person name="Lerner T.R."/>
            <person name="Williams L.E."/>
            <person name="Lambert C."/>
            <person name="Till R."/>
            <person name="Milner D.S."/>
            <person name="Basford S.M."/>
            <person name="Capeness M.J."/>
            <person name="Fenton A.K."/>
            <person name="Atterbury R.J."/>
            <person name="Harris M.A."/>
            <person name="Sockett R.E."/>
        </authorList>
    </citation>
    <scope>NUCLEOTIDE SEQUENCE [LARGE SCALE GENOMIC DNA]</scope>
    <source>
        <strain evidence="2 3">Tiberius</strain>
    </source>
</reference>
<accession>K7YXE8</accession>
<proteinExistence type="predicted"/>
<organism evidence="2 3">
    <name type="scientific">Bdellovibrio bacteriovorus str. Tiberius</name>
    <dbReference type="NCBI Taxonomy" id="1069642"/>
    <lineage>
        <taxon>Bacteria</taxon>
        <taxon>Pseudomonadati</taxon>
        <taxon>Bdellovibrionota</taxon>
        <taxon>Bdellovibrionia</taxon>
        <taxon>Bdellovibrionales</taxon>
        <taxon>Pseudobdellovibrionaceae</taxon>
        <taxon>Bdellovibrio</taxon>
    </lineage>
</organism>
<dbReference type="RefSeq" id="WP_015090844.1">
    <property type="nucleotide sequence ID" value="NC_019567.1"/>
</dbReference>
<keyword evidence="1" id="KW-0472">Membrane</keyword>
<feature type="transmembrane region" description="Helical" evidence="1">
    <location>
        <begin position="118"/>
        <end position="136"/>
    </location>
</feature>
<evidence type="ECO:0000313" key="3">
    <source>
        <dbReference type="Proteomes" id="UP000010074"/>
    </source>
</evidence>
<dbReference type="PATRIC" id="fig|1069642.3.peg.1683"/>
<keyword evidence="1" id="KW-0812">Transmembrane</keyword>
<evidence type="ECO:0000256" key="1">
    <source>
        <dbReference type="SAM" id="Phobius"/>
    </source>
</evidence>
<dbReference type="STRING" id="1069642.Bdt_1700"/>
<sequence>MTDIKKDFESFADDGSPAGSSFVLNKINSTLQTELPSPWKVAGKLGIAHTVATTLTLASCSQFGVTLFNTGHDLMHSFMGLSETFCHSLCGAYYLAATFLLARLILNREEWLVLLRSRALSIASLALVSLGVFSAISHEVTWESAVLWLFGASVGAELVTISKRSFRAFLKSI</sequence>
<feature type="transmembrane region" description="Helical" evidence="1">
    <location>
        <begin position="85"/>
        <end position="106"/>
    </location>
</feature>
<dbReference type="EMBL" id="CP002930">
    <property type="protein sequence ID" value="AFY01395.1"/>
    <property type="molecule type" value="Genomic_DNA"/>
</dbReference>
<feature type="transmembrane region" description="Helical" evidence="1">
    <location>
        <begin position="142"/>
        <end position="161"/>
    </location>
</feature>
<evidence type="ECO:0000313" key="2">
    <source>
        <dbReference type="EMBL" id="AFY01395.1"/>
    </source>
</evidence>
<feature type="transmembrane region" description="Helical" evidence="1">
    <location>
        <begin position="45"/>
        <end position="65"/>
    </location>
</feature>
<keyword evidence="1" id="KW-1133">Transmembrane helix</keyword>
<dbReference type="AlphaFoldDB" id="K7YXE8"/>
<protein>
    <submittedName>
        <fullName evidence="2">Uncharacterized protein</fullName>
    </submittedName>
</protein>
<dbReference type="Proteomes" id="UP000010074">
    <property type="component" value="Chromosome"/>
</dbReference>
<dbReference type="OrthoDB" id="5292360at2"/>
<dbReference type="HOGENOM" id="CLU_1544636_0_0_7"/>
<name>K7YXE8_BDEBC</name>
<dbReference type="KEGG" id="bbat:Bdt_1700"/>
<gene>
    <name evidence="2" type="ORF">Bdt_1700</name>
</gene>